<dbReference type="EMBL" id="PDLN01000007">
    <property type="protein sequence ID" value="RDW80377.1"/>
    <property type="molecule type" value="Genomic_DNA"/>
</dbReference>
<dbReference type="Pfam" id="PF13092">
    <property type="entry name" value="CENP-L"/>
    <property type="match status" value="1"/>
</dbReference>
<dbReference type="OrthoDB" id="8864979at2759"/>
<name>A0A3D8S255_9HELO</name>
<keyword evidence="2" id="KW-1185">Reference proteome</keyword>
<gene>
    <name evidence="1" type="ORF">BP5796_05075</name>
</gene>
<accession>A0A3D8S255</accession>
<comment type="caution">
    <text evidence="1">The sequence shown here is derived from an EMBL/GenBank/DDBJ whole genome shotgun (WGS) entry which is preliminary data.</text>
</comment>
<sequence>MEAQLMGSSQRDHRYPIYDSTFNLHRLSPIFTGALPLTNASMVHHAKQFQDILAGDVIRGVRLDHTGRVEVNDRAGPLLEVTWKVLPEPENWNPKKLNNGQDLLQAIATGRGMIVTITYTEMEYYAIMLRSANHSQDRRAESSNEIGNFEYLPLLLTRMPNALRQAFREYLESNFDCRVSSQLLVLDKNYMFAALETYLSDLVSPLDNSTTDDRTNSSILKGAIRDVLVTLAPTFITLPDRPDRPHGIGKCDIKIVKEDVPRFVEVGRRRSWTPHEVANFETPFFRAFAYYCYDHLALDIAHETVSIERIACSAFVLGQGRLKLTDVIDDERQARASRRLLDNLVDLAARSPIVST</sequence>
<dbReference type="AlphaFoldDB" id="A0A3D8S255"/>
<evidence type="ECO:0000313" key="2">
    <source>
        <dbReference type="Proteomes" id="UP000256328"/>
    </source>
</evidence>
<dbReference type="Proteomes" id="UP000256328">
    <property type="component" value="Unassembled WGS sequence"/>
</dbReference>
<proteinExistence type="predicted"/>
<dbReference type="InterPro" id="IPR025204">
    <property type="entry name" value="CENP-L"/>
</dbReference>
<reference evidence="1 2" key="1">
    <citation type="journal article" date="2018" name="IMA Fungus">
        <title>IMA Genome-F 9: Draft genome sequence of Annulohypoxylon stygium, Aspergillus mulundensis, Berkeleyomyces basicola (syn. Thielaviopsis basicola), Ceratocystis smalleyi, two Cercospora beticola strains, Coleophoma cylindrospora, Fusarium fracticaudum, Phialophora cf. hyalina, and Morchella septimelata.</title>
        <authorList>
            <person name="Wingfield B.D."/>
            <person name="Bills G.F."/>
            <person name="Dong Y."/>
            <person name="Huang W."/>
            <person name="Nel W.J."/>
            <person name="Swalarsk-Parry B.S."/>
            <person name="Vaghefi N."/>
            <person name="Wilken P.M."/>
            <person name="An Z."/>
            <person name="de Beer Z.W."/>
            <person name="De Vos L."/>
            <person name="Chen L."/>
            <person name="Duong T.A."/>
            <person name="Gao Y."/>
            <person name="Hammerbacher A."/>
            <person name="Kikkert J.R."/>
            <person name="Li Y."/>
            <person name="Li H."/>
            <person name="Li K."/>
            <person name="Li Q."/>
            <person name="Liu X."/>
            <person name="Ma X."/>
            <person name="Naidoo K."/>
            <person name="Pethybridge S.J."/>
            <person name="Sun J."/>
            <person name="Steenkamp E.T."/>
            <person name="van der Nest M.A."/>
            <person name="van Wyk S."/>
            <person name="Wingfield M.J."/>
            <person name="Xiong C."/>
            <person name="Yue Q."/>
            <person name="Zhang X."/>
        </authorList>
    </citation>
    <scope>NUCLEOTIDE SEQUENCE [LARGE SCALE GENOMIC DNA]</scope>
    <source>
        <strain evidence="1 2">BP5796</strain>
    </source>
</reference>
<evidence type="ECO:0000313" key="1">
    <source>
        <dbReference type="EMBL" id="RDW80377.1"/>
    </source>
</evidence>
<protein>
    <submittedName>
        <fullName evidence="1">Uncharacterized protein</fullName>
    </submittedName>
</protein>
<organism evidence="1 2">
    <name type="scientific">Coleophoma crateriformis</name>
    <dbReference type="NCBI Taxonomy" id="565419"/>
    <lineage>
        <taxon>Eukaryota</taxon>
        <taxon>Fungi</taxon>
        <taxon>Dikarya</taxon>
        <taxon>Ascomycota</taxon>
        <taxon>Pezizomycotina</taxon>
        <taxon>Leotiomycetes</taxon>
        <taxon>Helotiales</taxon>
        <taxon>Dermateaceae</taxon>
        <taxon>Coleophoma</taxon>
    </lineage>
</organism>